<dbReference type="InterPro" id="IPR022243">
    <property type="entry name" value="DUF3768"/>
</dbReference>
<proteinExistence type="predicted"/>
<keyword evidence="2" id="KW-1185">Reference proteome</keyword>
<protein>
    <submittedName>
        <fullName evidence="1">DUF3768 domain-containing protein</fullName>
    </submittedName>
</protein>
<dbReference type="Pfam" id="PF12599">
    <property type="entry name" value="DUF3768"/>
    <property type="match status" value="1"/>
</dbReference>
<sequence length="109" mass="12378">MARIRDLNDIFRRKLPSVGKGFRVHVTDHVAALGSVEIAHVLETVRTFDGFGPDNDPYGEHDFGALDHSGNRLFWKIDCYDKWVQFGSPDPTDPSVTTRVLTIMRADEY</sequence>
<organism evidence="1 2">
    <name type="scientific">Tardiphaga alba</name>
    <dbReference type="NCBI Taxonomy" id="340268"/>
    <lineage>
        <taxon>Bacteria</taxon>
        <taxon>Pseudomonadati</taxon>
        <taxon>Pseudomonadota</taxon>
        <taxon>Alphaproteobacteria</taxon>
        <taxon>Hyphomicrobiales</taxon>
        <taxon>Nitrobacteraceae</taxon>
        <taxon>Tardiphaga</taxon>
    </lineage>
</organism>
<accession>A0ABX8AEW1</accession>
<name>A0ABX8AEW1_9BRAD</name>
<dbReference type="EMBL" id="CP036498">
    <property type="protein sequence ID" value="QUS42299.1"/>
    <property type="molecule type" value="Genomic_DNA"/>
</dbReference>
<reference evidence="1 2" key="1">
    <citation type="submission" date="2019-02" db="EMBL/GenBank/DDBJ databases">
        <title>Emended description of the genus Rhodopseudomonas and description of Rhodopseudomonas albus sp. nov., a non-phototrophic, heavy-metal-tolerant bacterium isolated from garden soil.</title>
        <authorList>
            <person name="Bao Z."/>
            <person name="Cao W.W."/>
            <person name="Sato Y."/>
            <person name="Nishizawa T."/>
            <person name="Zhao J."/>
            <person name="Guo Y."/>
            <person name="Ohta H."/>
        </authorList>
    </citation>
    <scope>NUCLEOTIDE SEQUENCE [LARGE SCALE GENOMIC DNA]</scope>
    <source>
        <strain evidence="1 2">SK50-23</strain>
    </source>
</reference>
<evidence type="ECO:0000313" key="2">
    <source>
        <dbReference type="Proteomes" id="UP000682843"/>
    </source>
</evidence>
<gene>
    <name evidence="1" type="ORF">RPMA_07120</name>
</gene>
<evidence type="ECO:0000313" key="1">
    <source>
        <dbReference type="EMBL" id="QUS42299.1"/>
    </source>
</evidence>
<dbReference type="Proteomes" id="UP000682843">
    <property type="component" value="Chromosome"/>
</dbReference>